<feature type="compositionally biased region" description="Polar residues" evidence="1">
    <location>
        <begin position="115"/>
        <end position="152"/>
    </location>
</feature>
<gene>
    <name evidence="2" type="ORF">NJ959_23050</name>
</gene>
<sequence length="152" mass="16545">MIRNKDKGFTDIDLLLVFCYLLLVKKLTTNNNGLEPIALTTEKKQISQKINENLVFSLQRGIGSYLLPSQGDFSSVTLSFLTTLLAITGFFGVAQAEELPEQLVGEIGNRGGTEQGSYLRNSSNSQEVVTESATESGKISDNNSVTNEPLLP</sequence>
<feature type="region of interest" description="Disordered" evidence="1">
    <location>
        <begin position="114"/>
        <end position="152"/>
    </location>
</feature>
<evidence type="ECO:0000313" key="2">
    <source>
        <dbReference type="EMBL" id="MCP2731307.1"/>
    </source>
</evidence>
<dbReference type="AlphaFoldDB" id="A0AAE3GWF0"/>
<dbReference type="Proteomes" id="UP001204953">
    <property type="component" value="Unassembled WGS sequence"/>
</dbReference>
<proteinExistence type="predicted"/>
<feature type="non-terminal residue" evidence="2">
    <location>
        <position position="152"/>
    </location>
</feature>
<protein>
    <submittedName>
        <fullName evidence="2">Uncharacterized protein</fullName>
    </submittedName>
</protein>
<evidence type="ECO:0000313" key="3">
    <source>
        <dbReference type="Proteomes" id="UP001204953"/>
    </source>
</evidence>
<comment type="caution">
    <text evidence="2">The sequence shown here is derived from an EMBL/GenBank/DDBJ whole genome shotgun (WGS) entry which is preliminary data.</text>
</comment>
<accession>A0AAE3GWF0</accession>
<keyword evidence="3" id="KW-1185">Reference proteome</keyword>
<evidence type="ECO:0000256" key="1">
    <source>
        <dbReference type="SAM" id="MobiDB-lite"/>
    </source>
</evidence>
<dbReference type="EMBL" id="JAMZMM010000310">
    <property type="protein sequence ID" value="MCP2731307.1"/>
    <property type="molecule type" value="Genomic_DNA"/>
</dbReference>
<name>A0AAE3GWF0_9CYAN</name>
<dbReference type="RefSeq" id="WP_254014048.1">
    <property type="nucleotide sequence ID" value="NZ_JAMZMM010000310.1"/>
</dbReference>
<reference evidence="2" key="1">
    <citation type="submission" date="2022-06" db="EMBL/GenBank/DDBJ databases">
        <title>New cyanobacteria of genus Symplocastrum in benthos of Lake Baikal.</title>
        <authorList>
            <person name="Sorokovikova E."/>
            <person name="Tikhonova I."/>
            <person name="Krasnopeev A."/>
            <person name="Evseev P."/>
            <person name="Gladkikh A."/>
            <person name="Belykh O."/>
        </authorList>
    </citation>
    <scope>NUCLEOTIDE SEQUENCE</scope>
    <source>
        <strain evidence="2">BBK-W-15</strain>
    </source>
</reference>
<organism evidence="2 3">
    <name type="scientific">Limnofasciculus baicalensis BBK-W-15</name>
    <dbReference type="NCBI Taxonomy" id="2699891"/>
    <lineage>
        <taxon>Bacteria</taxon>
        <taxon>Bacillati</taxon>
        <taxon>Cyanobacteriota</taxon>
        <taxon>Cyanophyceae</taxon>
        <taxon>Coleofasciculales</taxon>
        <taxon>Coleofasciculaceae</taxon>
        <taxon>Limnofasciculus</taxon>
        <taxon>Limnofasciculus baicalensis</taxon>
    </lineage>
</organism>